<evidence type="ECO:0000313" key="2">
    <source>
        <dbReference type="EMBL" id="KAJ8956514.1"/>
    </source>
</evidence>
<sequence length="236" mass="25832">MGQLNKKINLTNAKDVFWQRLHRIAEIPAVGAESFCLSQHGKRRSGLGRTGPAVDNHEGDRPLPPIPGEQPVLLNKQPPKEDGDAGEAPMEMENDKEEAPAWNVSEPPPPPGAEPWNWNAQSQSWNWNNSWVPPTAVPPPPTIGPLKPPLLPTPNNMYNAPPESVSDNAMSVGGYSSQQGSGSNSDYGSGYWTGSSGHKHIKPHNKRYSKVNVPIRDGRPCSTSEYAHRDPRHSHT</sequence>
<reference evidence="2" key="1">
    <citation type="journal article" date="2023" name="Insect Mol. Biol.">
        <title>Genome sequencing provides insights into the evolution of gene families encoding plant cell wall-degrading enzymes in longhorned beetles.</title>
        <authorList>
            <person name="Shin N.R."/>
            <person name="Okamura Y."/>
            <person name="Kirsch R."/>
            <person name="Pauchet Y."/>
        </authorList>
    </citation>
    <scope>NUCLEOTIDE SEQUENCE</scope>
    <source>
        <strain evidence="2">AMC_N1</strain>
    </source>
</reference>
<dbReference type="AlphaFoldDB" id="A0AAV8Z0E6"/>
<proteinExistence type="predicted"/>
<name>A0AAV8Z0E6_9CUCU</name>
<comment type="caution">
    <text evidence="2">The sequence shown here is derived from an EMBL/GenBank/DDBJ whole genome shotgun (WGS) entry which is preliminary data.</text>
</comment>
<keyword evidence="3" id="KW-1185">Reference proteome</keyword>
<feature type="compositionally biased region" description="Pro residues" evidence="1">
    <location>
        <begin position="135"/>
        <end position="152"/>
    </location>
</feature>
<evidence type="ECO:0000313" key="3">
    <source>
        <dbReference type="Proteomes" id="UP001162162"/>
    </source>
</evidence>
<organism evidence="2 3">
    <name type="scientific">Aromia moschata</name>
    <dbReference type="NCBI Taxonomy" id="1265417"/>
    <lineage>
        <taxon>Eukaryota</taxon>
        <taxon>Metazoa</taxon>
        <taxon>Ecdysozoa</taxon>
        <taxon>Arthropoda</taxon>
        <taxon>Hexapoda</taxon>
        <taxon>Insecta</taxon>
        <taxon>Pterygota</taxon>
        <taxon>Neoptera</taxon>
        <taxon>Endopterygota</taxon>
        <taxon>Coleoptera</taxon>
        <taxon>Polyphaga</taxon>
        <taxon>Cucujiformia</taxon>
        <taxon>Chrysomeloidea</taxon>
        <taxon>Cerambycidae</taxon>
        <taxon>Cerambycinae</taxon>
        <taxon>Callichromatini</taxon>
        <taxon>Aromia</taxon>
    </lineage>
</organism>
<feature type="compositionally biased region" description="Low complexity" evidence="1">
    <location>
        <begin position="173"/>
        <end position="190"/>
    </location>
</feature>
<evidence type="ECO:0000256" key="1">
    <source>
        <dbReference type="SAM" id="MobiDB-lite"/>
    </source>
</evidence>
<accession>A0AAV8Z0E6</accession>
<gene>
    <name evidence="2" type="ORF">NQ318_019233</name>
</gene>
<dbReference type="EMBL" id="JAPWTK010000029">
    <property type="protein sequence ID" value="KAJ8956514.1"/>
    <property type="molecule type" value="Genomic_DNA"/>
</dbReference>
<protein>
    <submittedName>
        <fullName evidence="2">Uncharacterized protein</fullName>
    </submittedName>
</protein>
<feature type="compositionally biased region" description="Low complexity" evidence="1">
    <location>
        <begin position="114"/>
        <end position="134"/>
    </location>
</feature>
<feature type="region of interest" description="Disordered" evidence="1">
    <location>
        <begin position="39"/>
        <end position="236"/>
    </location>
</feature>
<dbReference type="Proteomes" id="UP001162162">
    <property type="component" value="Unassembled WGS sequence"/>
</dbReference>
<feature type="compositionally biased region" description="Basic residues" evidence="1">
    <location>
        <begin position="197"/>
        <end position="209"/>
    </location>
</feature>